<evidence type="ECO:0000313" key="1">
    <source>
        <dbReference type="EMBL" id="KZT26834.1"/>
    </source>
</evidence>
<reference evidence="1 2" key="1">
    <citation type="journal article" date="2016" name="Mol. Biol. Evol.">
        <title>Comparative Genomics of Early-Diverging Mushroom-Forming Fungi Provides Insights into the Origins of Lignocellulose Decay Capabilities.</title>
        <authorList>
            <person name="Nagy L.G."/>
            <person name="Riley R."/>
            <person name="Tritt A."/>
            <person name="Adam C."/>
            <person name="Daum C."/>
            <person name="Floudas D."/>
            <person name="Sun H."/>
            <person name="Yadav J.S."/>
            <person name="Pangilinan J."/>
            <person name="Larsson K.H."/>
            <person name="Matsuura K."/>
            <person name="Barry K."/>
            <person name="Labutti K."/>
            <person name="Kuo R."/>
            <person name="Ohm R.A."/>
            <person name="Bhattacharya S.S."/>
            <person name="Shirouzu T."/>
            <person name="Yoshinaga Y."/>
            <person name="Martin F.M."/>
            <person name="Grigoriev I.V."/>
            <person name="Hibbett D.S."/>
        </authorList>
    </citation>
    <scope>NUCLEOTIDE SEQUENCE [LARGE SCALE GENOMIC DNA]</scope>
    <source>
        <strain evidence="1 2">HHB14362 ss-1</strain>
    </source>
</reference>
<protein>
    <submittedName>
        <fullName evidence="1">Uncharacterized protein</fullName>
    </submittedName>
</protein>
<accession>A0A165TL68</accession>
<keyword evidence="2" id="KW-1185">Reference proteome</keyword>
<dbReference type="STRING" id="1314782.A0A165TL68"/>
<dbReference type="OrthoDB" id="6359816at2759"/>
<dbReference type="Proteomes" id="UP000076761">
    <property type="component" value="Unassembled WGS sequence"/>
</dbReference>
<dbReference type="EMBL" id="KV425565">
    <property type="protein sequence ID" value="KZT26834.1"/>
    <property type="molecule type" value="Genomic_DNA"/>
</dbReference>
<proteinExistence type="predicted"/>
<sequence>MEELKQLAYEAIQSNLSEENIVEEAFSTFTATPGFDKIRNMECTMLRQASRRSAAVRIDLSFIMRRVAKGEFPHVEEMIGPLILGLLT</sequence>
<gene>
    <name evidence="1" type="ORF">NEOLEDRAFT_1131895</name>
</gene>
<organism evidence="1 2">
    <name type="scientific">Neolentinus lepideus HHB14362 ss-1</name>
    <dbReference type="NCBI Taxonomy" id="1314782"/>
    <lineage>
        <taxon>Eukaryota</taxon>
        <taxon>Fungi</taxon>
        <taxon>Dikarya</taxon>
        <taxon>Basidiomycota</taxon>
        <taxon>Agaricomycotina</taxon>
        <taxon>Agaricomycetes</taxon>
        <taxon>Gloeophyllales</taxon>
        <taxon>Gloeophyllaceae</taxon>
        <taxon>Neolentinus</taxon>
    </lineage>
</organism>
<name>A0A165TL68_9AGAM</name>
<evidence type="ECO:0000313" key="2">
    <source>
        <dbReference type="Proteomes" id="UP000076761"/>
    </source>
</evidence>
<dbReference type="AlphaFoldDB" id="A0A165TL68"/>
<dbReference type="InParanoid" id="A0A165TL68"/>